<feature type="transmembrane region" description="Helical" evidence="1">
    <location>
        <begin position="79"/>
        <end position="98"/>
    </location>
</feature>
<reference evidence="3" key="1">
    <citation type="submission" date="2025-08" db="UniProtKB">
        <authorList>
            <consortium name="RefSeq"/>
        </authorList>
    </citation>
    <scope>IDENTIFICATION</scope>
    <source>
        <tissue evidence="3">Young leaves</tissue>
    </source>
</reference>
<dbReference type="AlphaFoldDB" id="A0A6J1HA69"/>
<dbReference type="PANTHER" id="PTHR36784:SF1">
    <property type="entry name" value="HISTONE-LYSINE N-METHYLTRANSFERASE"/>
    <property type="match status" value="1"/>
</dbReference>
<organism evidence="2 3">
    <name type="scientific">Cucurbita moschata</name>
    <name type="common">Winter crookneck squash</name>
    <name type="synonym">Cucurbita pepo var. moschata</name>
    <dbReference type="NCBI Taxonomy" id="3662"/>
    <lineage>
        <taxon>Eukaryota</taxon>
        <taxon>Viridiplantae</taxon>
        <taxon>Streptophyta</taxon>
        <taxon>Embryophyta</taxon>
        <taxon>Tracheophyta</taxon>
        <taxon>Spermatophyta</taxon>
        <taxon>Magnoliopsida</taxon>
        <taxon>eudicotyledons</taxon>
        <taxon>Gunneridae</taxon>
        <taxon>Pentapetalae</taxon>
        <taxon>rosids</taxon>
        <taxon>fabids</taxon>
        <taxon>Cucurbitales</taxon>
        <taxon>Cucurbitaceae</taxon>
        <taxon>Cucurbiteae</taxon>
        <taxon>Cucurbita</taxon>
    </lineage>
</organism>
<evidence type="ECO:0000313" key="3">
    <source>
        <dbReference type="RefSeq" id="XP_022960853.1"/>
    </source>
</evidence>
<keyword evidence="1" id="KW-0812">Transmembrane</keyword>
<dbReference type="Proteomes" id="UP000504609">
    <property type="component" value="Unplaced"/>
</dbReference>
<gene>
    <name evidence="3" type="primary">LOC111461536</name>
</gene>
<keyword evidence="1" id="KW-1133">Transmembrane helix</keyword>
<keyword evidence="1" id="KW-0472">Membrane</keyword>
<feature type="transmembrane region" description="Helical" evidence="1">
    <location>
        <begin position="50"/>
        <end position="72"/>
    </location>
</feature>
<feature type="transmembrane region" description="Helical" evidence="1">
    <location>
        <begin position="149"/>
        <end position="167"/>
    </location>
</feature>
<dbReference type="KEGG" id="cmos:111461536"/>
<protein>
    <submittedName>
        <fullName evidence="3">Uncharacterized protein LOC111461536 isoform X1</fullName>
    </submittedName>
</protein>
<feature type="transmembrane region" description="Helical" evidence="1">
    <location>
        <begin position="179"/>
        <end position="200"/>
    </location>
</feature>
<proteinExistence type="predicted"/>
<dbReference type="PANTHER" id="PTHR36784">
    <property type="entry name" value="HISTONE-LYSINE N-METHYLTRANSFERASE"/>
    <property type="match status" value="1"/>
</dbReference>
<feature type="transmembrane region" description="Helical" evidence="1">
    <location>
        <begin position="118"/>
        <end position="137"/>
    </location>
</feature>
<sequence>MRRRVLLGMIRPSTISVPLTAKCKRRWFVRSKGQMINRVFYGGYRMIQRILFNFILFLSGGLGILMSIVLLCGSTVRQTVFAAFLFCFVAFLLYSIVQQVSSPFELRYHVYFMEDVESWMIIAADWVAILACSFSIIGIVSKSSYQRRWLWCSFFVSILLSVFWLYFMMRLPRFRWEVIWRPFGPLSGAGICLYVDHLLAESSEEIRKLRGYMYSYKAT</sequence>
<accession>A0A6J1HA69</accession>
<evidence type="ECO:0000313" key="2">
    <source>
        <dbReference type="Proteomes" id="UP000504609"/>
    </source>
</evidence>
<keyword evidence="2" id="KW-1185">Reference proteome</keyword>
<dbReference type="RefSeq" id="XP_022960853.1">
    <property type="nucleotide sequence ID" value="XM_023105085.1"/>
</dbReference>
<dbReference type="GeneID" id="111461536"/>
<evidence type="ECO:0000256" key="1">
    <source>
        <dbReference type="SAM" id="Phobius"/>
    </source>
</evidence>
<name>A0A6J1HA69_CUCMO</name>